<accession>A0AAJ2JA05</accession>
<name>A0AAJ2JA05_STEMA</name>
<dbReference type="EMBL" id="JAVSKO010000002">
    <property type="protein sequence ID" value="MDT3467539.1"/>
    <property type="molecule type" value="Genomic_DNA"/>
</dbReference>
<sequence>MKIQYLKLNPWHKRQAALIHHFTSMEYLKGLLPQIDSLLAMTDQMLDERSHLDTAGRALAGWESQDTASHFSTYAYPALMEFRECVVEDIALRSIERYRGAGEHQCARMLEEYAYQMAWATPEQEKLFRETTERVFRYARQISSIVSRPSTMDDFIYWLLWNESAADTQHIPAFRVRTDICAHTHQTPPRTGIYVAKDDPMASLQFAWTGGYGQLCPAMALNDVGRAILKQIGRERMWGDTEAFYRFLDANRHLDPYGWSDIQADLVKVAPSVIAGSAFDLKDCDWYFVEPIANEFEEIDGSYTGTDQPDLRPDRVAAGERAPVAGWWYSPAQGSRRFFKQGDVFPAINSDWGDTFWIWAPDQMPPTMG</sequence>
<dbReference type="AlphaFoldDB" id="A0AAJ2JA05"/>
<evidence type="ECO:0000313" key="1">
    <source>
        <dbReference type="EMBL" id="MDT3467539.1"/>
    </source>
</evidence>
<dbReference type="RefSeq" id="WP_197564639.1">
    <property type="nucleotide sequence ID" value="NZ_JAVSKO010000002.1"/>
</dbReference>
<protein>
    <submittedName>
        <fullName evidence="1">Uncharacterized protein</fullName>
    </submittedName>
</protein>
<reference evidence="1" key="1">
    <citation type="submission" date="2023-07" db="EMBL/GenBank/DDBJ databases">
        <title>Comparative genomics of clinical Stenotrophomonas maltophilia isolates reveals regions of diversity which correlate with colonization and persistence in vivo.</title>
        <authorList>
            <person name="Mcdaniel M.S."/>
            <person name="Swords W.E."/>
            <person name="Sumpter N.A."/>
            <person name="Lindgren N.R."/>
            <person name="Billiot C.E."/>
        </authorList>
    </citation>
    <scope>NUCLEOTIDE SEQUENCE</scope>
    <source>
        <strain evidence="1">Ism4</strain>
    </source>
</reference>
<gene>
    <name evidence="1" type="ORF">ROV92_05960</name>
</gene>
<dbReference type="Proteomes" id="UP001251948">
    <property type="component" value="Unassembled WGS sequence"/>
</dbReference>
<comment type="caution">
    <text evidence="1">The sequence shown here is derived from an EMBL/GenBank/DDBJ whole genome shotgun (WGS) entry which is preliminary data.</text>
</comment>
<proteinExistence type="predicted"/>
<evidence type="ECO:0000313" key="2">
    <source>
        <dbReference type="Proteomes" id="UP001251948"/>
    </source>
</evidence>
<organism evidence="1 2">
    <name type="scientific">Stenotrophomonas maltophilia</name>
    <name type="common">Pseudomonas maltophilia</name>
    <name type="synonym">Xanthomonas maltophilia</name>
    <dbReference type="NCBI Taxonomy" id="40324"/>
    <lineage>
        <taxon>Bacteria</taxon>
        <taxon>Pseudomonadati</taxon>
        <taxon>Pseudomonadota</taxon>
        <taxon>Gammaproteobacteria</taxon>
        <taxon>Lysobacterales</taxon>
        <taxon>Lysobacteraceae</taxon>
        <taxon>Stenotrophomonas</taxon>
        <taxon>Stenotrophomonas maltophilia group</taxon>
    </lineage>
</organism>